<dbReference type="PROSITE" id="PS50177">
    <property type="entry name" value="NTF2_DOMAIN"/>
    <property type="match status" value="1"/>
</dbReference>
<evidence type="ECO:0008006" key="12">
    <source>
        <dbReference type="Google" id="ProtNLM"/>
    </source>
</evidence>
<dbReference type="EMBL" id="JBJJXI010000166">
    <property type="protein sequence ID" value="KAL3384902.1"/>
    <property type="molecule type" value="Genomic_DNA"/>
</dbReference>
<dbReference type="PROSITE" id="PS51281">
    <property type="entry name" value="TAP_C"/>
    <property type="match status" value="1"/>
</dbReference>
<evidence type="ECO:0000256" key="3">
    <source>
        <dbReference type="ARBA" id="ARBA00022448"/>
    </source>
</evidence>
<dbReference type="CDD" id="cd00531">
    <property type="entry name" value="NTF2_like"/>
    <property type="match status" value="1"/>
</dbReference>
<dbReference type="InterPro" id="IPR009060">
    <property type="entry name" value="UBA-like_sf"/>
</dbReference>
<dbReference type="GO" id="GO:0005634">
    <property type="term" value="C:nucleus"/>
    <property type="evidence" value="ECO:0007669"/>
    <property type="project" value="UniProtKB-SubCell"/>
</dbReference>
<dbReference type="InterPro" id="IPR032710">
    <property type="entry name" value="NTF2-like_dom_sf"/>
</dbReference>
<protein>
    <recommendedName>
        <fullName evidence="12">NTF2 domain-containing protein</fullName>
    </recommendedName>
</protein>
<evidence type="ECO:0000256" key="1">
    <source>
        <dbReference type="ARBA" id="ARBA00004123"/>
    </source>
</evidence>
<dbReference type="SUPFAM" id="SSF54928">
    <property type="entry name" value="RNA-binding domain, RBD"/>
    <property type="match status" value="1"/>
</dbReference>
<dbReference type="InterPro" id="IPR035979">
    <property type="entry name" value="RBD_domain_sf"/>
</dbReference>
<dbReference type="Pfam" id="PF24048">
    <property type="entry name" value="LRR_NXF1-5"/>
    <property type="match status" value="1"/>
</dbReference>
<dbReference type="PANTHER" id="PTHR10662">
    <property type="entry name" value="NUCLEAR RNA EXPORT FACTOR"/>
    <property type="match status" value="1"/>
</dbReference>
<comment type="subcellular location">
    <subcellularLocation>
        <location evidence="1">Nucleus</location>
    </subcellularLocation>
</comment>
<evidence type="ECO:0000259" key="9">
    <source>
        <dbReference type="PROSITE" id="PS51281"/>
    </source>
</evidence>
<dbReference type="Pfam" id="PF22602">
    <property type="entry name" value="NXF_NTF2"/>
    <property type="match status" value="1"/>
</dbReference>
<dbReference type="InterPro" id="IPR030217">
    <property type="entry name" value="NXF_fam"/>
</dbReference>
<keyword evidence="7" id="KW-0539">Nucleus</keyword>
<dbReference type="Gene3D" id="3.80.10.10">
    <property type="entry name" value="Ribonuclease Inhibitor"/>
    <property type="match status" value="1"/>
</dbReference>
<keyword evidence="5" id="KW-0677">Repeat</keyword>
<dbReference type="InterPro" id="IPR012677">
    <property type="entry name" value="Nucleotide-bd_a/b_plait_sf"/>
</dbReference>
<dbReference type="InterPro" id="IPR002075">
    <property type="entry name" value="NTF2_dom"/>
</dbReference>
<keyword evidence="3" id="KW-0813">Transport</keyword>
<dbReference type="InterPro" id="IPR018222">
    <property type="entry name" value="Nuclear_transport_factor_2_euk"/>
</dbReference>
<evidence type="ECO:0000256" key="5">
    <source>
        <dbReference type="ARBA" id="ARBA00022737"/>
    </source>
</evidence>
<dbReference type="Pfam" id="PF03943">
    <property type="entry name" value="TAP_C"/>
    <property type="match status" value="1"/>
</dbReference>
<proteinExistence type="inferred from homology"/>
<keyword evidence="6" id="KW-0509">mRNA transport</keyword>
<dbReference type="SUPFAM" id="SSF54427">
    <property type="entry name" value="NTF2-like"/>
    <property type="match status" value="1"/>
</dbReference>
<dbReference type="SUPFAM" id="SSF52058">
    <property type="entry name" value="L domain-like"/>
    <property type="match status" value="1"/>
</dbReference>
<dbReference type="SMART" id="SM00804">
    <property type="entry name" value="TAP_C"/>
    <property type="match status" value="1"/>
</dbReference>
<evidence type="ECO:0000256" key="4">
    <source>
        <dbReference type="ARBA" id="ARBA00022614"/>
    </source>
</evidence>
<keyword evidence="11" id="KW-1185">Reference proteome</keyword>
<evidence type="ECO:0000259" key="8">
    <source>
        <dbReference type="PROSITE" id="PS50177"/>
    </source>
</evidence>
<dbReference type="InterPro" id="IPR032675">
    <property type="entry name" value="LRR_dom_sf"/>
</dbReference>
<evidence type="ECO:0000313" key="11">
    <source>
        <dbReference type="Proteomes" id="UP001627154"/>
    </source>
</evidence>
<organism evidence="10 11">
    <name type="scientific">Trichogramma kaykai</name>
    <dbReference type="NCBI Taxonomy" id="54128"/>
    <lineage>
        <taxon>Eukaryota</taxon>
        <taxon>Metazoa</taxon>
        <taxon>Ecdysozoa</taxon>
        <taxon>Arthropoda</taxon>
        <taxon>Hexapoda</taxon>
        <taxon>Insecta</taxon>
        <taxon>Pterygota</taxon>
        <taxon>Neoptera</taxon>
        <taxon>Endopterygota</taxon>
        <taxon>Hymenoptera</taxon>
        <taxon>Apocrita</taxon>
        <taxon>Proctotrupomorpha</taxon>
        <taxon>Chalcidoidea</taxon>
        <taxon>Trichogrammatidae</taxon>
        <taxon>Trichogramma</taxon>
    </lineage>
</organism>
<dbReference type="SUPFAM" id="SSF46934">
    <property type="entry name" value="UBA-like"/>
    <property type="match status" value="1"/>
</dbReference>
<dbReference type="GO" id="GO:0051028">
    <property type="term" value="P:mRNA transport"/>
    <property type="evidence" value="ECO:0007669"/>
    <property type="project" value="UniProtKB-KW"/>
</dbReference>
<dbReference type="PANTHER" id="PTHR10662:SF22">
    <property type="entry name" value="NUCLEAR RNA EXPORT FACTOR 1"/>
    <property type="match status" value="1"/>
</dbReference>
<evidence type="ECO:0000256" key="6">
    <source>
        <dbReference type="ARBA" id="ARBA00022816"/>
    </source>
</evidence>
<feature type="domain" description="TAP-C" evidence="9">
    <location>
        <begin position="506"/>
        <end position="561"/>
    </location>
</feature>
<accession>A0ABD2VWG3</accession>
<dbReference type="InterPro" id="IPR005637">
    <property type="entry name" value="TAP_C_dom"/>
</dbReference>
<dbReference type="Gene3D" id="3.30.70.330">
    <property type="match status" value="1"/>
</dbReference>
<gene>
    <name evidence="10" type="ORF">TKK_019309</name>
</gene>
<dbReference type="PROSITE" id="PS51450">
    <property type="entry name" value="LRR"/>
    <property type="match status" value="2"/>
</dbReference>
<dbReference type="InterPro" id="IPR001611">
    <property type="entry name" value="Leu-rich_rpt"/>
</dbReference>
<name>A0ABD2VWG3_9HYME</name>
<dbReference type="Gene3D" id="3.10.450.50">
    <property type="match status" value="1"/>
</dbReference>
<dbReference type="Gene3D" id="1.10.8.10">
    <property type="entry name" value="DNA helicase RuvA subunit, C-terminal domain"/>
    <property type="match status" value="1"/>
</dbReference>
<sequence length="563" mass="64024">MFPRSNIVNIQDRLKQAQATHNMQLGEVYTIPNVGGQIVPTSQPFHSSVVDSSVAIQLSMGNPLPVEKALMERNDIWHRIIIQNGAGIDKETALKAILRTVSPADLIPVKYQVIGTDSCFLVRNCGQALDKLCKTSLIIQTEDSHMILTITLGFASIHDLKINIQPILLTGLVKRYALDKKLLNLEEFHKDADIYKQVYCPLSQSKTLGHVLRLAKSTFALLENLNLKSNEISSLSALEPAHMKTVKYLDLRHNDLIRIECLEPLKYLNILELWLDGNPLCENYSHPQQYVEAVREYCPNLLKLDGVTINSPGLPLIFKSYIKNWQRRKLVEQFVEHFFTAYDSSDRTVLKGLYHENAWCSTTVGTPTSLSSKKCLEPFGQENRNLLIFGKNSQQLLHYGSETIIEALKSMPASQHFHKSFCSDLIFDSDEVVVITVEGLFKLANGINQILAFNRTFVLAHEEENEFKIRNDQYHVFMPSGGMDNISCNITNESPLKFQPNCFSSREKEDMIILFQEATSMKSDHCEKFLKYADWDMRKAITIFLHHYKNGSVPKDAFYTSMA</sequence>
<evidence type="ECO:0000256" key="7">
    <source>
        <dbReference type="ARBA" id="ARBA00023242"/>
    </source>
</evidence>
<comment type="caution">
    <text evidence="10">The sequence shown here is derived from an EMBL/GenBank/DDBJ whole genome shotgun (WGS) entry which is preliminary data.</text>
</comment>
<keyword evidence="4" id="KW-0433">Leucine-rich repeat</keyword>
<evidence type="ECO:0000256" key="2">
    <source>
        <dbReference type="ARBA" id="ARBA00009285"/>
    </source>
</evidence>
<reference evidence="10 11" key="1">
    <citation type="journal article" date="2024" name="bioRxiv">
        <title>A reference genome for Trichogramma kaykai: A tiny desert-dwelling parasitoid wasp with competing sex-ratio distorters.</title>
        <authorList>
            <person name="Culotta J."/>
            <person name="Lindsey A.R."/>
        </authorList>
    </citation>
    <scope>NUCLEOTIDE SEQUENCE [LARGE SCALE GENOMIC DNA]</scope>
    <source>
        <strain evidence="10 11">KSX58</strain>
    </source>
</reference>
<dbReference type="AlphaFoldDB" id="A0ABD2VWG3"/>
<dbReference type="InterPro" id="IPR057125">
    <property type="entry name" value="NXF1/2/3/5-like_LRR"/>
</dbReference>
<evidence type="ECO:0000313" key="10">
    <source>
        <dbReference type="EMBL" id="KAL3384902.1"/>
    </source>
</evidence>
<dbReference type="Proteomes" id="UP001627154">
    <property type="component" value="Unassembled WGS sequence"/>
</dbReference>
<comment type="similarity">
    <text evidence="2">Belongs to the NXF family.</text>
</comment>
<feature type="domain" description="NTF2" evidence="8">
    <location>
        <begin position="330"/>
        <end position="476"/>
    </location>
</feature>